<proteinExistence type="predicted"/>
<keyword evidence="2" id="KW-1185">Reference proteome</keyword>
<reference evidence="1 2" key="1">
    <citation type="journal article" date="1992" name="Int. J. Syst. Bacteriol.">
        <title>Sphingobacterium antarcticus sp. nov. a Psychrotrophic Bacterium from the Soils of Schirmacher Oasis, Antarctica.</title>
        <authorList>
            <person name="Shivaji S."/>
            <person name="Ray M.K."/>
            <person name="Rao N.S."/>
            <person name="Saiserr L."/>
            <person name="Jagannadham M.V."/>
            <person name="Kumar G.S."/>
            <person name="Reddy G."/>
            <person name="Bhargava P.M."/>
        </authorList>
    </citation>
    <scope>NUCLEOTIDE SEQUENCE [LARGE SCALE GENOMIC DNA]</scope>
    <source>
        <strain evidence="1 2">4BY</strain>
    </source>
</reference>
<name>A0A081PGU2_9SPHI</name>
<dbReference type="PIRSF" id="PIRSF028451">
    <property type="entry name" value="UCP028451"/>
    <property type="match status" value="1"/>
</dbReference>
<comment type="caution">
    <text evidence="1">The sequence shown here is derived from an EMBL/GenBank/DDBJ whole genome shotgun (WGS) entry which is preliminary data.</text>
</comment>
<dbReference type="Proteomes" id="UP000028007">
    <property type="component" value="Unassembled WGS sequence"/>
</dbReference>
<protein>
    <recommendedName>
        <fullName evidence="3">TIGR02453 family protein</fullName>
    </recommendedName>
</protein>
<dbReference type="PANTHER" id="PTHR36452:SF1">
    <property type="entry name" value="DUF2461 DOMAIN-CONTAINING PROTEIN"/>
    <property type="match status" value="1"/>
</dbReference>
<dbReference type="PANTHER" id="PTHR36452">
    <property type="entry name" value="CHROMOSOME 12, WHOLE GENOME SHOTGUN SEQUENCE"/>
    <property type="match status" value="1"/>
</dbReference>
<evidence type="ECO:0000313" key="1">
    <source>
        <dbReference type="EMBL" id="KEQ29915.1"/>
    </source>
</evidence>
<dbReference type="NCBIfam" id="TIGR02453">
    <property type="entry name" value="TIGR02453 family protein"/>
    <property type="match status" value="1"/>
</dbReference>
<dbReference type="InterPro" id="IPR012808">
    <property type="entry name" value="CHP02453"/>
</dbReference>
<dbReference type="InterPro" id="IPR015996">
    <property type="entry name" value="UCP028451"/>
</dbReference>
<dbReference type="AlphaFoldDB" id="A0A081PGU2"/>
<dbReference type="Pfam" id="PF09365">
    <property type="entry name" value="DUF2461"/>
    <property type="match status" value="1"/>
</dbReference>
<gene>
    <name evidence="1" type="ORF">N180_15660</name>
</gene>
<dbReference type="eggNOG" id="COG5587">
    <property type="taxonomic scope" value="Bacteria"/>
</dbReference>
<dbReference type="OrthoDB" id="9794241at2"/>
<dbReference type="RefSeq" id="WP_037440833.1">
    <property type="nucleotide sequence ID" value="NZ_JNFF01000055.1"/>
</dbReference>
<organism evidence="1 2">
    <name type="scientific">Pedobacter antarcticus 4BY</name>
    <dbReference type="NCBI Taxonomy" id="1358423"/>
    <lineage>
        <taxon>Bacteria</taxon>
        <taxon>Pseudomonadati</taxon>
        <taxon>Bacteroidota</taxon>
        <taxon>Sphingobacteriia</taxon>
        <taxon>Sphingobacteriales</taxon>
        <taxon>Sphingobacteriaceae</taxon>
        <taxon>Pedobacter</taxon>
    </lineage>
</organism>
<evidence type="ECO:0000313" key="2">
    <source>
        <dbReference type="Proteomes" id="UP000028007"/>
    </source>
</evidence>
<sequence>MIKPESLNFLVELAANNNREWFAIHKPRYEVAREDVLNWVEELIPLLAAADPAFPLETNPKKCLMRIYRDVRFSKNKDPYKNNYGISFAVKQNGGPDYYLHIQPGNSFFAAGSWMPQASDLKLIREEIDYSAEEFQEIVNEKQFSSQFELSYSDTLKKAPKGYDPENPMIDYLRLKSFIASFPISDTDLFKPEINNQLKKAFQGVYPFVSFLRKALDQ</sequence>
<accession>A0A081PGU2</accession>
<dbReference type="EMBL" id="JNFF01000055">
    <property type="protein sequence ID" value="KEQ29915.1"/>
    <property type="molecule type" value="Genomic_DNA"/>
</dbReference>
<evidence type="ECO:0008006" key="3">
    <source>
        <dbReference type="Google" id="ProtNLM"/>
    </source>
</evidence>